<dbReference type="EMBL" id="JACPHQ010000003">
    <property type="protein sequence ID" value="MBI2465685.1"/>
    <property type="molecule type" value="Genomic_DNA"/>
</dbReference>
<dbReference type="AlphaFoldDB" id="A0A931YD31"/>
<evidence type="ECO:0000313" key="2">
    <source>
        <dbReference type="EMBL" id="MBI2465685.1"/>
    </source>
</evidence>
<proteinExistence type="predicted"/>
<reference evidence="2" key="1">
    <citation type="submission" date="2020-07" db="EMBL/GenBank/DDBJ databases">
        <title>Huge and variable diversity of episymbiotic CPR bacteria and DPANN archaea in groundwater ecosystems.</title>
        <authorList>
            <person name="He C.Y."/>
            <person name="Keren R."/>
            <person name="Whittaker M."/>
            <person name="Farag I.F."/>
            <person name="Doudna J."/>
            <person name="Cate J.H.D."/>
            <person name="Banfield J.F."/>
        </authorList>
    </citation>
    <scope>NUCLEOTIDE SEQUENCE</scope>
    <source>
        <strain evidence="2">NC_groundwater_418_Ag_B-0.1um_45_10</strain>
    </source>
</reference>
<organism evidence="2 3">
    <name type="scientific">Candidatus Sungiibacteriota bacterium</name>
    <dbReference type="NCBI Taxonomy" id="2750080"/>
    <lineage>
        <taxon>Bacteria</taxon>
        <taxon>Candidatus Sungiibacteriota</taxon>
    </lineage>
</organism>
<name>A0A931YD31_9BACT</name>
<dbReference type="InterPro" id="IPR043734">
    <property type="entry name" value="DUF5678"/>
</dbReference>
<comment type="caution">
    <text evidence="2">The sequence shown here is derived from an EMBL/GenBank/DDBJ whole genome shotgun (WGS) entry which is preliminary data.</text>
</comment>
<evidence type="ECO:0000313" key="3">
    <source>
        <dbReference type="Proteomes" id="UP000709672"/>
    </source>
</evidence>
<accession>A0A931YD31</accession>
<feature type="domain" description="DUF5678" evidence="1">
    <location>
        <begin position="9"/>
        <end position="57"/>
    </location>
</feature>
<gene>
    <name evidence="2" type="ORF">HYV66_00405</name>
</gene>
<evidence type="ECO:0000259" key="1">
    <source>
        <dbReference type="Pfam" id="PF18929"/>
    </source>
</evidence>
<dbReference type="Pfam" id="PF18929">
    <property type="entry name" value="DUF5678"/>
    <property type="match status" value="1"/>
</dbReference>
<dbReference type="Proteomes" id="UP000709672">
    <property type="component" value="Unassembled WGS sequence"/>
</dbReference>
<protein>
    <recommendedName>
        <fullName evidence="1">DUF5678 domain-containing protein</fullName>
    </recommendedName>
</protein>
<sequence>MAAIDWTKICEKYAGLWVGFKKDEKTVVASGKTAKEVMERAARKGYPKPILFRVPTKILPYVGGFVQ</sequence>